<proteinExistence type="inferred from homology"/>
<dbReference type="EMBL" id="JAOSHN010000001">
    <property type="protein sequence ID" value="MCU7376904.1"/>
    <property type="molecule type" value="Genomic_DNA"/>
</dbReference>
<keyword evidence="6 10" id="KW-0249">Electron transport</keyword>
<keyword evidence="7 10" id="KW-0408">Iron</keyword>
<evidence type="ECO:0000259" key="12">
    <source>
        <dbReference type="PROSITE" id="PS51379"/>
    </source>
</evidence>
<feature type="binding site" evidence="10">
    <location>
        <position position="48"/>
    </location>
    <ligand>
        <name>[4Fe-4S] cluster</name>
        <dbReference type="ChEBI" id="CHEBI:49883"/>
        <label>1</label>
    </ligand>
</feature>
<dbReference type="GO" id="GO:0022900">
    <property type="term" value="P:electron transport chain"/>
    <property type="evidence" value="ECO:0007669"/>
    <property type="project" value="UniProtKB-UniRule"/>
</dbReference>
<dbReference type="Pfam" id="PF12798">
    <property type="entry name" value="Fer4_3"/>
    <property type="match status" value="1"/>
</dbReference>
<dbReference type="GO" id="GO:0046872">
    <property type="term" value="F:metal ion binding"/>
    <property type="evidence" value="ECO:0007669"/>
    <property type="project" value="UniProtKB-KW"/>
</dbReference>
<dbReference type="EC" id="7.-.-.-" evidence="10"/>
<evidence type="ECO:0000256" key="9">
    <source>
        <dbReference type="ARBA" id="ARBA00023136"/>
    </source>
</evidence>
<keyword evidence="1 10" id="KW-0813">Transport</keyword>
<evidence type="ECO:0000256" key="5">
    <source>
        <dbReference type="ARBA" id="ARBA00022967"/>
    </source>
</evidence>
<comment type="cofactor">
    <cofactor evidence="10">
        <name>[4Fe-4S] cluster</name>
        <dbReference type="ChEBI" id="CHEBI:49883"/>
    </cofactor>
    <text evidence="10">Binds 3 [4Fe-4S] clusters.</text>
</comment>
<keyword evidence="5 10" id="KW-1278">Translocase</keyword>
<protein>
    <recommendedName>
        <fullName evidence="10">Ion-translocating oxidoreductase complex subunit B</fullName>
        <ecNumber evidence="10">7.-.-.-</ecNumber>
    </recommendedName>
    <alternativeName>
        <fullName evidence="10">Rnf electron transport complex subunit B</fullName>
    </alternativeName>
</protein>
<evidence type="ECO:0000256" key="11">
    <source>
        <dbReference type="SAM" id="Phobius"/>
    </source>
</evidence>
<feature type="domain" description="4Fe-4S ferredoxin-type" evidence="12">
    <location>
        <begin position="237"/>
        <end position="267"/>
    </location>
</feature>
<dbReference type="Gene3D" id="1.10.15.40">
    <property type="entry name" value="Electron transport complex subunit B, putative Fe-S cluster"/>
    <property type="match status" value="1"/>
</dbReference>
<feature type="transmembrane region" description="Helical" evidence="11">
    <location>
        <begin position="7"/>
        <end position="29"/>
    </location>
</feature>
<evidence type="ECO:0000313" key="15">
    <source>
        <dbReference type="EMBL" id="MCU7379453.1"/>
    </source>
</evidence>
<evidence type="ECO:0000256" key="4">
    <source>
        <dbReference type="ARBA" id="ARBA00022737"/>
    </source>
</evidence>
<name>A0A9J6QHB3_9FIRM</name>
<feature type="binding site" evidence="10">
    <location>
        <position position="139"/>
    </location>
    <ligand>
        <name>[4Fe-4S] cluster</name>
        <dbReference type="ChEBI" id="CHEBI:49883"/>
        <label>2</label>
    </ligand>
</feature>
<comment type="subunit">
    <text evidence="10">The complex is composed of six subunits: RnfA, RnfB, RnfC, RnfD, RnfE and RnfG.</text>
</comment>
<dbReference type="PANTHER" id="PTHR43560:SF1">
    <property type="entry name" value="ION-TRANSLOCATING OXIDOREDUCTASE COMPLEX SUBUNIT B"/>
    <property type="match status" value="1"/>
</dbReference>
<dbReference type="HAMAP" id="MF_00463">
    <property type="entry name" value="RsxB_RnfB"/>
    <property type="match status" value="1"/>
</dbReference>
<feature type="binding site" evidence="10">
    <location>
        <position position="178"/>
    </location>
    <ligand>
        <name>[4Fe-4S] cluster</name>
        <dbReference type="ChEBI" id="CHEBI:49883"/>
        <label>3</label>
    </ligand>
</feature>
<dbReference type="PROSITE" id="PS00198">
    <property type="entry name" value="4FE4S_FER_1"/>
    <property type="match status" value="2"/>
</dbReference>
<evidence type="ECO:0000256" key="7">
    <source>
        <dbReference type="ARBA" id="ARBA00023004"/>
    </source>
</evidence>
<evidence type="ECO:0000256" key="1">
    <source>
        <dbReference type="ARBA" id="ARBA00022448"/>
    </source>
</evidence>
<evidence type="ECO:0000313" key="14">
    <source>
        <dbReference type="EMBL" id="MCU7376904.1"/>
    </source>
</evidence>
<feature type="binding site" evidence="10">
    <location>
        <position position="182"/>
    </location>
    <ligand>
        <name>[4Fe-4S] cluster</name>
        <dbReference type="ChEBI" id="CHEBI:49883"/>
        <label>2</label>
    </ligand>
</feature>
<feature type="binding site" evidence="10">
    <location>
        <position position="51"/>
    </location>
    <ligand>
        <name>[4Fe-4S] cluster</name>
        <dbReference type="ChEBI" id="CHEBI:49883"/>
        <label>1</label>
    </ligand>
</feature>
<gene>
    <name evidence="10" type="primary">rnfB</name>
    <name evidence="14" type="ORF">OBO34_00890</name>
    <name evidence="15" type="ORF">OBO34_13985</name>
</gene>
<reference evidence="14" key="1">
    <citation type="submission" date="2022-09" db="EMBL/GenBank/DDBJ databases">
        <title>Culturomic study of gut microbiota in children with autism spectrum disorder.</title>
        <authorList>
            <person name="Efimov B.A."/>
            <person name="Chaplin A.V."/>
            <person name="Sokolova S.R."/>
            <person name="Pikina A.P."/>
            <person name="Korzhanova M."/>
            <person name="Belova V."/>
            <person name="Korostin D."/>
        </authorList>
    </citation>
    <scope>NUCLEOTIDE SEQUENCE</scope>
    <source>
        <strain evidence="14">ASD5510</strain>
    </source>
</reference>
<keyword evidence="3 10" id="KW-0479">Metal-binding</keyword>
<evidence type="ECO:0000313" key="16">
    <source>
        <dbReference type="Proteomes" id="UP001065549"/>
    </source>
</evidence>
<keyword evidence="10" id="KW-1003">Cell membrane</keyword>
<evidence type="ECO:0000256" key="3">
    <source>
        <dbReference type="ARBA" id="ARBA00022723"/>
    </source>
</evidence>
<dbReference type="InterPro" id="IPR017900">
    <property type="entry name" value="4Fe4S_Fe_S_CS"/>
</dbReference>
<keyword evidence="16" id="KW-1185">Reference proteome</keyword>
<dbReference type="PANTHER" id="PTHR43560">
    <property type="entry name" value="ION-TRANSLOCATING OXIDOREDUCTASE COMPLEX SUBUNIT B"/>
    <property type="match status" value="1"/>
</dbReference>
<dbReference type="InterPro" id="IPR010207">
    <property type="entry name" value="Elect_transpt_cplx_RnfB/RsxB"/>
</dbReference>
<keyword evidence="9 10" id="KW-0472">Membrane</keyword>
<accession>A0A9J6QHB3</accession>
<dbReference type="AlphaFoldDB" id="A0A9J6QHB3"/>
<dbReference type="Proteomes" id="UP001065549">
    <property type="component" value="Unassembled WGS sequence"/>
</dbReference>
<feature type="binding site" evidence="10">
    <location>
        <position position="76"/>
    </location>
    <ligand>
        <name>[4Fe-4S] cluster</name>
        <dbReference type="ChEBI" id="CHEBI:49883"/>
        <label>1</label>
    </ligand>
</feature>
<dbReference type="EMBL" id="JAOSHN010000005">
    <property type="protein sequence ID" value="MCU7379453.1"/>
    <property type="molecule type" value="Genomic_DNA"/>
</dbReference>
<feature type="binding site" evidence="10">
    <location>
        <position position="143"/>
    </location>
    <ligand>
        <name>[4Fe-4S] cluster</name>
        <dbReference type="ChEBI" id="CHEBI:49883"/>
        <label>2</label>
    </ligand>
</feature>
<keyword evidence="11" id="KW-0812">Transmembrane</keyword>
<feature type="binding site" evidence="10">
    <location>
        <position position="149"/>
    </location>
    <ligand>
        <name>[4Fe-4S] cluster</name>
        <dbReference type="ChEBI" id="CHEBI:49883"/>
        <label>2</label>
    </ligand>
</feature>
<feature type="domain" description="4Fe-4S ferredoxin-type" evidence="12">
    <location>
        <begin position="163"/>
        <end position="192"/>
    </location>
</feature>
<dbReference type="InterPro" id="IPR017896">
    <property type="entry name" value="4Fe4S_Fe-S-bd"/>
</dbReference>
<dbReference type="GO" id="GO:0009055">
    <property type="term" value="F:electron transfer activity"/>
    <property type="evidence" value="ECO:0007669"/>
    <property type="project" value="InterPro"/>
</dbReference>
<sequence length="284" mass="29883">MSILIPVGIVVVIGLIAGIILTIASKVMYVPVDQLVIQVRDQLPGANCGACGFNGCDDYAAALAEDKGETISTSACPVGGSDLAQKLASVLGVEAGTAEPQVAVVMCGGNAEVAKTIMKQENIYTCKGANQLYGGQWACTSGCLGLGDCSVVCDFDAIHVVDGLAHVDRNKCVGCGKCEKMCPKHIIQIRNKKNLVYVACHSNSPGAQTRKRCMVGCIGCMKCQKACKFDAIYVENNLARVDFDKCKNCGLCEKECPTGAIINLRPKKKAAPKKAEEKAEAANS</sequence>
<feature type="domain" description="4Fe-4S" evidence="13">
    <location>
        <begin position="31"/>
        <end position="93"/>
    </location>
</feature>
<evidence type="ECO:0000256" key="10">
    <source>
        <dbReference type="HAMAP-Rule" id="MF_00463"/>
    </source>
</evidence>
<comment type="caution">
    <text evidence="14">The sequence shown here is derived from an EMBL/GenBank/DDBJ whole genome shotgun (WGS) entry which is preliminary data.</text>
</comment>
<feature type="binding site" evidence="10">
    <location>
        <position position="56"/>
    </location>
    <ligand>
        <name>[4Fe-4S] cluster</name>
        <dbReference type="ChEBI" id="CHEBI:49883"/>
        <label>1</label>
    </ligand>
</feature>
<comment type="subcellular location">
    <subcellularLocation>
        <location evidence="10">Cell membrane</location>
    </subcellularLocation>
</comment>
<dbReference type="InterPro" id="IPR007202">
    <property type="entry name" value="4Fe-4S_dom"/>
</dbReference>
<feature type="domain" description="4Fe-4S ferredoxin-type" evidence="12">
    <location>
        <begin position="217"/>
        <end position="236"/>
    </location>
</feature>
<keyword evidence="11" id="KW-1133">Transmembrane helix</keyword>
<organism evidence="14 16">
    <name type="scientific">Hominibacterium faecale</name>
    <dbReference type="NCBI Taxonomy" id="2839743"/>
    <lineage>
        <taxon>Bacteria</taxon>
        <taxon>Bacillati</taxon>
        <taxon>Bacillota</taxon>
        <taxon>Clostridia</taxon>
        <taxon>Peptostreptococcales</taxon>
        <taxon>Anaerovoracaceae</taxon>
        <taxon>Hominibacterium</taxon>
    </lineage>
</organism>
<keyword evidence="2 10" id="KW-0004">4Fe-4S</keyword>
<dbReference type="SUPFAM" id="SSF54862">
    <property type="entry name" value="4Fe-4S ferredoxins"/>
    <property type="match status" value="1"/>
</dbReference>
<comment type="function">
    <text evidence="10">Part of a membrane-bound complex that couples electron transfer with translocation of ions across the membrane.</text>
</comment>
<dbReference type="Pfam" id="PF00037">
    <property type="entry name" value="Fer4"/>
    <property type="match status" value="2"/>
</dbReference>
<dbReference type="GO" id="GO:0051539">
    <property type="term" value="F:4 iron, 4 sulfur cluster binding"/>
    <property type="evidence" value="ECO:0007669"/>
    <property type="project" value="UniProtKB-UniRule"/>
</dbReference>
<feature type="binding site" evidence="10">
    <location>
        <position position="175"/>
    </location>
    <ligand>
        <name>[4Fe-4S] cluster</name>
        <dbReference type="ChEBI" id="CHEBI:49883"/>
        <label>3</label>
    </ligand>
</feature>
<dbReference type="PROSITE" id="PS51379">
    <property type="entry name" value="4FE4S_FER_2"/>
    <property type="match status" value="3"/>
</dbReference>
<feature type="binding site" evidence="10">
    <location>
        <position position="153"/>
    </location>
    <ligand>
        <name>[4Fe-4S] cluster</name>
        <dbReference type="ChEBI" id="CHEBI:49883"/>
        <label>3</label>
    </ligand>
</feature>
<feature type="region of interest" description="Hydrophobic" evidence="10">
    <location>
        <begin position="1"/>
        <end position="25"/>
    </location>
</feature>
<evidence type="ECO:0000256" key="2">
    <source>
        <dbReference type="ARBA" id="ARBA00022485"/>
    </source>
</evidence>
<comment type="caution">
    <text evidence="10">Lacks conserved residue(s) required for the propagation of feature annotation.</text>
</comment>
<keyword evidence="8 10" id="KW-0411">Iron-sulfur</keyword>
<evidence type="ECO:0000256" key="6">
    <source>
        <dbReference type="ARBA" id="ARBA00022982"/>
    </source>
</evidence>
<dbReference type="NCBIfam" id="TIGR01944">
    <property type="entry name" value="rnfB"/>
    <property type="match status" value="1"/>
</dbReference>
<dbReference type="PROSITE" id="PS51656">
    <property type="entry name" value="4FE4S"/>
    <property type="match status" value="1"/>
</dbReference>
<evidence type="ECO:0000259" key="13">
    <source>
        <dbReference type="PROSITE" id="PS51656"/>
    </source>
</evidence>
<dbReference type="InterPro" id="IPR050395">
    <property type="entry name" value="4Fe4S_Ferredoxin_RnfB"/>
</dbReference>
<comment type="similarity">
    <text evidence="10">Belongs to the 4Fe4S bacterial-type ferredoxin family. RnfB subfamily.</text>
</comment>
<dbReference type="RefSeq" id="WP_269478334.1">
    <property type="nucleotide sequence ID" value="NZ_JAOSHN010000001.1"/>
</dbReference>
<keyword evidence="4 10" id="KW-0677">Repeat</keyword>
<dbReference type="GO" id="GO:0005886">
    <property type="term" value="C:plasma membrane"/>
    <property type="evidence" value="ECO:0007669"/>
    <property type="project" value="UniProtKB-SubCell"/>
</dbReference>
<evidence type="ECO:0000256" key="8">
    <source>
        <dbReference type="ARBA" id="ARBA00023014"/>
    </source>
</evidence>
<feature type="binding site" evidence="10">
    <location>
        <position position="172"/>
    </location>
    <ligand>
        <name>[4Fe-4S] cluster</name>
        <dbReference type="ChEBI" id="CHEBI:49883"/>
        <label>3</label>
    </ligand>
</feature>
<dbReference type="Gene3D" id="3.30.70.20">
    <property type="match status" value="2"/>
</dbReference>
<dbReference type="CDD" id="cd10549">
    <property type="entry name" value="MtMvhB_like"/>
    <property type="match status" value="1"/>
</dbReference>
<dbReference type="Pfam" id="PF04060">
    <property type="entry name" value="FeS"/>
    <property type="match status" value="1"/>
</dbReference>